<comment type="caution">
    <text evidence="1">The sequence shown here is derived from an EMBL/GenBank/DDBJ whole genome shotgun (WGS) entry which is preliminary data.</text>
</comment>
<evidence type="ECO:0000313" key="2">
    <source>
        <dbReference type="Proteomes" id="UP000245124"/>
    </source>
</evidence>
<accession>A0A2R5FW34</accession>
<keyword evidence="2" id="KW-1185">Reference proteome</keyword>
<protein>
    <submittedName>
        <fullName evidence="1">Uncharacterized protein</fullName>
    </submittedName>
</protein>
<dbReference type="AlphaFoldDB" id="A0A2R5FW34"/>
<evidence type="ECO:0000313" key="1">
    <source>
        <dbReference type="EMBL" id="GBG19874.1"/>
    </source>
</evidence>
<sequence>MTSYPWTDYVHAGNISESVLEADSLFFGNKTIKFDAIAFW</sequence>
<gene>
    <name evidence="1" type="ORF">NIES4072_35430</name>
</gene>
<reference evidence="1 2" key="1">
    <citation type="submission" date="2017-06" db="EMBL/GenBank/DDBJ databases">
        <title>Genome sequencing of cyanobaciteial culture collection at National Institute for Environmental Studies (NIES).</title>
        <authorList>
            <person name="Hirose Y."/>
            <person name="Shimura Y."/>
            <person name="Fujisawa T."/>
            <person name="Nakamura Y."/>
            <person name="Kawachi M."/>
        </authorList>
    </citation>
    <scope>NUCLEOTIDE SEQUENCE [LARGE SCALE GENOMIC DNA]</scope>
    <source>
        <strain evidence="1 2">NIES-4072</strain>
    </source>
</reference>
<dbReference type="EMBL" id="BDUD01000001">
    <property type="protein sequence ID" value="GBG19874.1"/>
    <property type="molecule type" value="Genomic_DNA"/>
</dbReference>
<dbReference type="Proteomes" id="UP000245124">
    <property type="component" value="Unassembled WGS sequence"/>
</dbReference>
<name>A0A2R5FW34_NOSCO</name>
<proteinExistence type="predicted"/>
<organism evidence="1 2">
    <name type="scientific">Nostoc commune NIES-4072</name>
    <dbReference type="NCBI Taxonomy" id="2005467"/>
    <lineage>
        <taxon>Bacteria</taxon>
        <taxon>Bacillati</taxon>
        <taxon>Cyanobacteriota</taxon>
        <taxon>Cyanophyceae</taxon>
        <taxon>Nostocales</taxon>
        <taxon>Nostocaceae</taxon>
        <taxon>Nostoc</taxon>
    </lineage>
</organism>